<dbReference type="InterPro" id="IPR001296">
    <property type="entry name" value="Glyco_trans_1"/>
</dbReference>
<evidence type="ECO:0000256" key="1">
    <source>
        <dbReference type="ARBA" id="ARBA00022679"/>
    </source>
</evidence>
<dbReference type="Gene3D" id="3.40.50.2000">
    <property type="entry name" value="Glycogen Phosphorylase B"/>
    <property type="match status" value="2"/>
</dbReference>
<name>A0A844Y0G9_9SPHN</name>
<dbReference type="GO" id="GO:0016757">
    <property type="term" value="F:glycosyltransferase activity"/>
    <property type="evidence" value="ECO:0007669"/>
    <property type="project" value="InterPro"/>
</dbReference>
<evidence type="ECO:0000259" key="2">
    <source>
        <dbReference type="Pfam" id="PF00534"/>
    </source>
</evidence>
<dbReference type="GO" id="GO:0009103">
    <property type="term" value="P:lipopolysaccharide biosynthetic process"/>
    <property type="evidence" value="ECO:0007669"/>
    <property type="project" value="TreeGrafter"/>
</dbReference>
<keyword evidence="1 3" id="KW-0808">Transferase</keyword>
<keyword evidence="4" id="KW-1185">Reference proteome</keyword>
<dbReference type="PANTHER" id="PTHR46401">
    <property type="entry name" value="GLYCOSYLTRANSFERASE WBBK-RELATED"/>
    <property type="match status" value="1"/>
</dbReference>
<dbReference type="EMBL" id="WTYF01000004">
    <property type="protein sequence ID" value="MXO50648.1"/>
    <property type="molecule type" value="Genomic_DNA"/>
</dbReference>
<dbReference type="Pfam" id="PF00534">
    <property type="entry name" value="Glycos_transf_1"/>
    <property type="match status" value="1"/>
</dbReference>
<organism evidence="3 4">
    <name type="scientific">Qipengyuania gaetbuli</name>
    <dbReference type="NCBI Taxonomy" id="266952"/>
    <lineage>
        <taxon>Bacteria</taxon>
        <taxon>Pseudomonadati</taxon>
        <taxon>Pseudomonadota</taxon>
        <taxon>Alphaproteobacteria</taxon>
        <taxon>Sphingomonadales</taxon>
        <taxon>Erythrobacteraceae</taxon>
        <taxon>Qipengyuania</taxon>
    </lineage>
</organism>
<accession>A0A844Y0G9</accession>
<dbReference type="SUPFAM" id="SSF53756">
    <property type="entry name" value="UDP-Glycosyltransferase/glycogen phosphorylase"/>
    <property type="match status" value="1"/>
</dbReference>
<dbReference type="PANTHER" id="PTHR46401:SF2">
    <property type="entry name" value="GLYCOSYLTRANSFERASE WBBK-RELATED"/>
    <property type="match status" value="1"/>
</dbReference>
<dbReference type="CDD" id="cd03809">
    <property type="entry name" value="GT4_MtfB-like"/>
    <property type="match status" value="1"/>
</dbReference>
<gene>
    <name evidence="3" type="ORF">GRI42_04940</name>
</gene>
<dbReference type="OrthoDB" id="9790710at2"/>
<dbReference type="AlphaFoldDB" id="A0A844Y0G9"/>
<sequence length="379" mass="41313">MIEAPCPPRGPPRFRKHSPRVFQVIYLNARFTGQGMTGVQRVAYELGRRVLERRPAMRALAPVEPLSDYALPVEVIPSPLPAAGGHFWEQLILRGQVGTDDLLLNLCSTAPVGVKRQIVMMHDVNYQLGPKGYSRKFRYWYTALQGQLVKRATICTVSHWSAKEIAKAFDIPVDSITVIPNAAGHLDDVEADPGTCARYGIDGRPYVLCVGSANPNKNFGTALAAYAGLENPPFDLVIVGGSNPKIFQAEMSMVSNPNVHRLPRISDAELKAVFLGASAFVMPSLLEGFGIPAIEAMHLGVPVIAARASALPEVCADAALYFDPQDASELAQAMNALTSDANLHADLVERGYRNVARYDWDSSADQLDQLIERTYGNSQ</sequence>
<feature type="domain" description="Glycosyl transferase family 1" evidence="2">
    <location>
        <begin position="202"/>
        <end position="353"/>
    </location>
</feature>
<dbReference type="Proteomes" id="UP000444185">
    <property type="component" value="Unassembled WGS sequence"/>
</dbReference>
<evidence type="ECO:0000313" key="4">
    <source>
        <dbReference type="Proteomes" id="UP000444185"/>
    </source>
</evidence>
<evidence type="ECO:0000313" key="3">
    <source>
        <dbReference type="EMBL" id="MXO50648.1"/>
    </source>
</evidence>
<protein>
    <submittedName>
        <fullName evidence="3">Glycosyltransferase</fullName>
    </submittedName>
</protein>
<comment type="caution">
    <text evidence="3">The sequence shown here is derived from an EMBL/GenBank/DDBJ whole genome shotgun (WGS) entry which is preliminary data.</text>
</comment>
<reference evidence="3 4" key="1">
    <citation type="submission" date="2019-12" db="EMBL/GenBank/DDBJ databases">
        <title>Genomic-based taxomic classification of the family Erythrobacteraceae.</title>
        <authorList>
            <person name="Xu L."/>
        </authorList>
    </citation>
    <scope>NUCLEOTIDE SEQUENCE [LARGE SCALE GENOMIC DNA]</scope>
    <source>
        <strain evidence="3 4">DSM 16225</strain>
    </source>
</reference>
<proteinExistence type="predicted"/>
<dbReference type="RefSeq" id="WP_160607227.1">
    <property type="nucleotide sequence ID" value="NZ_WTYF01000004.1"/>
</dbReference>